<dbReference type="InterPro" id="IPR025282">
    <property type="entry name" value="DUF4214"/>
</dbReference>
<evidence type="ECO:0000313" key="2">
    <source>
        <dbReference type="EMBL" id="MBL4937471.1"/>
    </source>
</evidence>
<reference evidence="2 3" key="1">
    <citation type="submission" date="2021-01" db="EMBL/GenBank/DDBJ databases">
        <title>Genome public.</title>
        <authorList>
            <person name="Liu C."/>
            <person name="Sun Q."/>
        </authorList>
    </citation>
    <scope>NUCLEOTIDE SEQUENCE [LARGE SCALE GENOMIC DNA]</scope>
    <source>
        <strain evidence="2 3">YIM B02515</strain>
    </source>
</reference>
<dbReference type="Pfam" id="PF13946">
    <property type="entry name" value="DUF4214"/>
    <property type="match status" value="1"/>
</dbReference>
<dbReference type="EMBL" id="JAESWC010000014">
    <property type="protein sequence ID" value="MBL4937471.1"/>
    <property type="molecule type" value="Genomic_DNA"/>
</dbReference>
<dbReference type="RefSeq" id="WP_202750220.1">
    <property type="nucleotide sequence ID" value="NZ_JAESWC010000014.1"/>
</dbReference>
<accession>A0ABS1TDL7</accession>
<evidence type="ECO:0000313" key="3">
    <source>
        <dbReference type="Proteomes" id="UP000632377"/>
    </source>
</evidence>
<organism evidence="2 3">
    <name type="scientific">Clostridium rhizosphaerae</name>
    <dbReference type="NCBI Taxonomy" id="2803861"/>
    <lineage>
        <taxon>Bacteria</taxon>
        <taxon>Bacillati</taxon>
        <taxon>Bacillota</taxon>
        <taxon>Clostridia</taxon>
        <taxon>Eubacteriales</taxon>
        <taxon>Clostridiaceae</taxon>
        <taxon>Clostridium</taxon>
    </lineage>
</organism>
<keyword evidence="3" id="KW-1185">Reference proteome</keyword>
<feature type="domain" description="DUF4214" evidence="1">
    <location>
        <begin position="1"/>
        <end position="31"/>
    </location>
</feature>
<proteinExistence type="predicted"/>
<gene>
    <name evidence="2" type="ORF">JK636_17255</name>
</gene>
<evidence type="ECO:0000259" key="1">
    <source>
        <dbReference type="Pfam" id="PF13946"/>
    </source>
</evidence>
<dbReference type="Proteomes" id="UP000632377">
    <property type="component" value="Unassembled WGS sequence"/>
</dbReference>
<name>A0ABS1TDL7_9CLOT</name>
<protein>
    <submittedName>
        <fullName evidence="2">DUF4214 domain-containing protein</fullName>
    </submittedName>
</protein>
<sequence>MYRLFFDRAADTSGQNYWQGKLTNRNSRKYDIYI</sequence>
<comment type="caution">
    <text evidence="2">The sequence shown here is derived from an EMBL/GenBank/DDBJ whole genome shotgun (WGS) entry which is preliminary data.</text>
</comment>